<dbReference type="RefSeq" id="WP_184452294.1">
    <property type="nucleotide sequence ID" value="NZ_JACHMK010000001.1"/>
</dbReference>
<dbReference type="SMART" id="SM00382">
    <property type="entry name" value="AAA"/>
    <property type="match status" value="1"/>
</dbReference>
<evidence type="ECO:0000259" key="5">
    <source>
        <dbReference type="PROSITE" id="PS50893"/>
    </source>
</evidence>
<dbReference type="InterPro" id="IPR017871">
    <property type="entry name" value="ABC_transporter-like_CS"/>
</dbReference>
<evidence type="ECO:0000256" key="4">
    <source>
        <dbReference type="SAM" id="MobiDB-lite"/>
    </source>
</evidence>
<dbReference type="PROSITE" id="PS50893">
    <property type="entry name" value="ABC_TRANSPORTER_2"/>
    <property type="match status" value="1"/>
</dbReference>
<organism evidence="6 7">
    <name type="scientific">Schaalia hyovaginalis</name>
    <dbReference type="NCBI Taxonomy" id="29316"/>
    <lineage>
        <taxon>Bacteria</taxon>
        <taxon>Bacillati</taxon>
        <taxon>Actinomycetota</taxon>
        <taxon>Actinomycetes</taxon>
        <taxon>Actinomycetales</taxon>
        <taxon>Actinomycetaceae</taxon>
        <taxon>Schaalia</taxon>
    </lineage>
</organism>
<evidence type="ECO:0000313" key="7">
    <source>
        <dbReference type="Proteomes" id="UP000617426"/>
    </source>
</evidence>
<feature type="compositionally biased region" description="Basic and acidic residues" evidence="4">
    <location>
        <begin position="233"/>
        <end position="252"/>
    </location>
</feature>
<proteinExistence type="predicted"/>
<dbReference type="Pfam" id="PF00005">
    <property type="entry name" value="ABC_tran"/>
    <property type="match status" value="1"/>
</dbReference>
<evidence type="ECO:0000256" key="3">
    <source>
        <dbReference type="ARBA" id="ARBA00022840"/>
    </source>
</evidence>
<comment type="caution">
    <text evidence="6">The sequence shown here is derived from an EMBL/GenBank/DDBJ whole genome shotgun (WGS) entry which is preliminary data.</text>
</comment>
<dbReference type="InterPro" id="IPR050153">
    <property type="entry name" value="Metal_Ion_Import_ABC"/>
</dbReference>
<keyword evidence="2" id="KW-0547">Nucleotide-binding</keyword>
<protein>
    <submittedName>
        <fullName evidence="6">Zinc transport system ATP-binding protein</fullName>
        <ecNumber evidence="6">3.6.3.-</ecNumber>
    </submittedName>
</protein>
<evidence type="ECO:0000256" key="2">
    <source>
        <dbReference type="ARBA" id="ARBA00022741"/>
    </source>
</evidence>
<keyword evidence="7" id="KW-1185">Reference proteome</keyword>
<feature type="domain" description="ABC transporter" evidence="5">
    <location>
        <begin position="19"/>
        <end position="253"/>
    </location>
</feature>
<dbReference type="Proteomes" id="UP000617426">
    <property type="component" value="Unassembled WGS sequence"/>
</dbReference>
<evidence type="ECO:0000256" key="1">
    <source>
        <dbReference type="ARBA" id="ARBA00022448"/>
    </source>
</evidence>
<sequence>MTPADPGRAGTAPAAVPAVAVENLHVAWDANLVLHGVSFSIPAGQTVALTGSNGSGKSTLLHAILGTAPITRGSACVFGIDNAKPSQVPWHRIGYVPQRLNSSGAITASALETVLTGTLGRRKWWTNRKDEERAMNALKRVGLAHRAKDPLAILSGGQAQRVLIARAMVRNPELLIMDEPMAGIDRASRERLAEIVTEAKDAGTTILVVLHELGELAPLLDREIRISRGHLDYDGPARPEGEHRPGLEDCHHRATRPPVPPSFVDGALKEKR</sequence>
<keyword evidence="3 6" id="KW-0067">ATP-binding</keyword>
<dbReference type="Gene3D" id="3.40.50.300">
    <property type="entry name" value="P-loop containing nucleotide triphosphate hydrolases"/>
    <property type="match status" value="1"/>
</dbReference>
<dbReference type="InterPro" id="IPR003593">
    <property type="entry name" value="AAA+_ATPase"/>
</dbReference>
<dbReference type="SUPFAM" id="SSF52540">
    <property type="entry name" value="P-loop containing nucleoside triphosphate hydrolases"/>
    <property type="match status" value="1"/>
</dbReference>
<name>A0A923IXQ5_9ACTO</name>
<reference evidence="6" key="1">
    <citation type="submission" date="2020-08" db="EMBL/GenBank/DDBJ databases">
        <title>Sequencing the genomes of 1000 actinobacteria strains.</title>
        <authorList>
            <person name="Klenk H.-P."/>
        </authorList>
    </citation>
    <scope>NUCLEOTIDE SEQUENCE</scope>
    <source>
        <strain evidence="6">DSM 10695</strain>
    </source>
</reference>
<gene>
    <name evidence="6" type="ORF">HD592_000935</name>
</gene>
<dbReference type="PANTHER" id="PTHR42734">
    <property type="entry name" value="METAL TRANSPORT SYSTEM ATP-BINDING PROTEIN TM_0124-RELATED"/>
    <property type="match status" value="1"/>
</dbReference>
<feature type="region of interest" description="Disordered" evidence="4">
    <location>
        <begin position="233"/>
        <end position="272"/>
    </location>
</feature>
<dbReference type="InterPro" id="IPR003439">
    <property type="entry name" value="ABC_transporter-like_ATP-bd"/>
</dbReference>
<dbReference type="EMBL" id="JACHMK010000001">
    <property type="protein sequence ID" value="MBB6334370.1"/>
    <property type="molecule type" value="Genomic_DNA"/>
</dbReference>
<evidence type="ECO:0000313" key="6">
    <source>
        <dbReference type="EMBL" id="MBB6334370.1"/>
    </source>
</evidence>
<dbReference type="InterPro" id="IPR027417">
    <property type="entry name" value="P-loop_NTPase"/>
</dbReference>
<keyword evidence="1" id="KW-0813">Transport</keyword>
<dbReference type="GO" id="GO:0016887">
    <property type="term" value="F:ATP hydrolysis activity"/>
    <property type="evidence" value="ECO:0007669"/>
    <property type="project" value="InterPro"/>
</dbReference>
<dbReference type="EC" id="3.6.3.-" evidence="6"/>
<keyword evidence="6" id="KW-0378">Hydrolase</keyword>
<dbReference type="PROSITE" id="PS00211">
    <property type="entry name" value="ABC_TRANSPORTER_1"/>
    <property type="match status" value="1"/>
</dbReference>
<dbReference type="AlphaFoldDB" id="A0A923IXQ5"/>
<accession>A0A923IXQ5</accession>
<dbReference type="GO" id="GO:0005524">
    <property type="term" value="F:ATP binding"/>
    <property type="evidence" value="ECO:0007669"/>
    <property type="project" value="UniProtKB-KW"/>
</dbReference>